<comment type="caution">
    <text evidence="2">The sequence shown here is derived from an EMBL/GenBank/DDBJ whole genome shotgun (WGS) entry which is preliminary data.</text>
</comment>
<evidence type="ECO:0000313" key="3">
    <source>
        <dbReference type="Proteomes" id="UP001341840"/>
    </source>
</evidence>
<evidence type="ECO:0000256" key="1">
    <source>
        <dbReference type="SAM" id="MobiDB-lite"/>
    </source>
</evidence>
<feature type="region of interest" description="Disordered" evidence="1">
    <location>
        <begin position="46"/>
        <end position="68"/>
    </location>
</feature>
<feature type="compositionally biased region" description="Basic and acidic residues" evidence="1">
    <location>
        <begin position="46"/>
        <end position="60"/>
    </location>
</feature>
<protein>
    <submittedName>
        <fullName evidence="2">Uncharacterized protein</fullName>
    </submittedName>
</protein>
<dbReference type="Proteomes" id="UP001341840">
    <property type="component" value="Unassembled WGS sequence"/>
</dbReference>
<accession>A0ABU6Q4M0</accession>
<organism evidence="2 3">
    <name type="scientific">Stylosanthes scabra</name>
    <dbReference type="NCBI Taxonomy" id="79078"/>
    <lineage>
        <taxon>Eukaryota</taxon>
        <taxon>Viridiplantae</taxon>
        <taxon>Streptophyta</taxon>
        <taxon>Embryophyta</taxon>
        <taxon>Tracheophyta</taxon>
        <taxon>Spermatophyta</taxon>
        <taxon>Magnoliopsida</taxon>
        <taxon>eudicotyledons</taxon>
        <taxon>Gunneridae</taxon>
        <taxon>Pentapetalae</taxon>
        <taxon>rosids</taxon>
        <taxon>fabids</taxon>
        <taxon>Fabales</taxon>
        <taxon>Fabaceae</taxon>
        <taxon>Papilionoideae</taxon>
        <taxon>50 kb inversion clade</taxon>
        <taxon>dalbergioids sensu lato</taxon>
        <taxon>Dalbergieae</taxon>
        <taxon>Pterocarpus clade</taxon>
        <taxon>Stylosanthes</taxon>
    </lineage>
</organism>
<feature type="region of interest" description="Disordered" evidence="1">
    <location>
        <begin position="81"/>
        <end position="104"/>
    </location>
</feature>
<feature type="compositionally biased region" description="Basic residues" evidence="1">
    <location>
        <begin position="86"/>
        <end position="104"/>
    </location>
</feature>
<gene>
    <name evidence="2" type="ORF">PIB30_007401</name>
</gene>
<reference evidence="2 3" key="1">
    <citation type="journal article" date="2023" name="Plants (Basel)">
        <title>Bridging the Gap: Combining Genomics and Transcriptomics Approaches to Understand Stylosanthes scabra, an Orphan Legume from the Brazilian Caatinga.</title>
        <authorList>
            <person name="Ferreira-Neto J.R.C."/>
            <person name="da Silva M.D."/>
            <person name="Binneck E."/>
            <person name="de Melo N.F."/>
            <person name="da Silva R.H."/>
            <person name="de Melo A.L.T.M."/>
            <person name="Pandolfi V."/>
            <person name="Bustamante F.O."/>
            <person name="Brasileiro-Vidal A.C."/>
            <person name="Benko-Iseppon A.M."/>
        </authorList>
    </citation>
    <scope>NUCLEOTIDE SEQUENCE [LARGE SCALE GENOMIC DNA]</scope>
    <source>
        <tissue evidence="2">Leaves</tissue>
    </source>
</reference>
<name>A0ABU6Q4M0_9FABA</name>
<evidence type="ECO:0000313" key="2">
    <source>
        <dbReference type="EMBL" id="MED6106740.1"/>
    </source>
</evidence>
<proteinExistence type="predicted"/>
<sequence>MEDVGGELEGAMELSGSLATNKSVCSSGVGIDEVVKDVSHDKLILSERKEKEANPMERGSKFGVSDDEDFMSSLKELNEARELKRREAKKKEKARKSRPKKLKL</sequence>
<dbReference type="EMBL" id="JASCZI010000016">
    <property type="protein sequence ID" value="MED6106740.1"/>
    <property type="molecule type" value="Genomic_DNA"/>
</dbReference>
<keyword evidence="3" id="KW-1185">Reference proteome</keyword>